<sequence>MDTLSQMLTSIRNAQMARHRWVSVVFSGLNQRVAQVLYEEGWIAQVQPGMKHDLHIQLKPKRIQRIWRISKPGLRLYSSYQHFPKVLGVLIVSTPKGVMTHHKARELKVGGEVLCGVY</sequence>
<dbReference type="PANTHER" id="PTHR11758">
    <property type="entry name" value="40S RIBOSOMAL PROTEIN S15A"/>
    <property type="match status" value="1"/>
</dbReference>
<name>A0A7G5VUM6_9RHOD</name>
<dbReference type="GO" id="GO:0003735">
    <property type="term" value="F:structural constituent of ribosome"/>
    <property type="evidence" value="ECO:0007669"/>
    <property type="project" value="InterPro"/>
</dbReference>
<evidence type="ECO:0000256" key="4">
    <source>
        <dbReference type="HAMAP-Rule" id="MF_01302"/>
    </source>
</evidence>
<reference evidence="6" key="1">
    <citation type="submission" date="2019-09" db="EMBL/GenBank/DDBJ databases">
        <authorList>
            <person name="Liu S.-L."/>
            <person name="Chiang Y.-R."/>
            <person name="Fu H.-Y."/>
        </authorList>
    </citation>
    <scope>NUCLEOTIDE SEQUENCE</scope>
    <source>
        <strain evidence="6">THAL066</strain>
    </source>
</reference>
<proteinExistence type="inferred from homology"/>
<dbReference type="Pfam" id="PF00410">
    <property type="entry name" value="Ribosomal_S8"/>
    <property type="match status" value="1"/>
</dbReference>
<dbReference type="AlphaFoldDB" id="A0A7G5VUM6"/>
<dbReference type="GO" id="GO:0006412">
    <property type="term" value="P:translation"/>
    <property type="evidence" value="ECO:0007669"/>
    <property type="project" value="UniProtKB-UniRule"/>
</dbReference>
<dbReference type="FunFam" id="3.30.1490.10:FF:000001">
    <property type="entry name" value="30S ribosomal protein S8"/>
    <property type="match status" value="1"/>
</dbReference>
<dbReference type="Gene3D" id="3.30.1370.30">
    <property type="match status" value="1"/>
</dbReference>
<dbReference type="GeneID" id="60450299"/>
<geneLocation type="chloroplast" evidence="6"/>
<dbReference type="GO" id="GO:0005840">
    <property type="term" value="C:ribosome"/>
    <property type="evidence" value="ECO:0007669"/>
    <property type="project" value="UniProtKB-KW"/>
</dbReference>
<comment type="subunit">
    <text evidence="4">Part of the 30S ribosomal subunit.</text>
</comment>
<protein>
    <recommendedName>
        <fullName evidence="4">Small ribosomal subunit protein uS8c</fullName>
    </recommendedName>
</protein>
<keyword evidence="6" id="KW-0934">Plastid</keyword>
<dbReference type="InterPro" id="IPR000630">
    <property type="entry name" value="Ribosomal_uS8"/>
</dbReference>
<accession>A0A7G5VUM6</accession>
<evidence type="ECO:0000256" key="5">
    <source>
        <dbReference type="RuleBase" id="RU003660"/>
    </source>
</evidence>
<dbReference type="Gene3D" id="3.30.1490.10">
    <property type="match status" value="1"/>
</dbReference>
<keyword evidence="4" id="KW-0694">RNA-binding</keyword>
<dbReference type="PROSITE" id="PS00053">
    <property type="entry name" value="RIBOSOMAL_S8"/>
    <property type="match status" value="1"/>
</dbReference>
<evidence type="ECO:0000256" key="3">
    <source>
        <dbReference type="ARBA" id="ARBA00023274"/>
    </source>
</evidence>
<keyword evidence="2 4" id="KW-0689">Ribosomal protein</keyword>
<dbReference type="EMBL" id="MN431657">
    <property type="protein sequence ID" value="QMX77393.1"/>
    <property type="molecule type" value="Genomic_DNA"/>
</dbReference>
<dbReference type="InterPro" id="IPR035987">
    <property type="entry name" value="Ribosomal_uS8_sf"/>
</dbReference>
<comment type="similarity">
    <text evidence="1 4 5">Belongs to the universal ribosomal protein uS8 family.</text>
</comment>
<keyword evidence="4" id="KW-0699">rRNA-binding</keyword>
<comment type="function">
    <text evidence="4">One of the primary rRNA binding proteins, it binds directly to 16S rRNA central domain where it helps coordinate assembly of the platform of the 30S subunit.</text>
</comment>
<dbReference type="InterPro" id="IPR047863">
    <property type="entry name" value="Ribosomal_uS8_CS"/>
</dbReference>
<comment type="subcellular location">
    <subcellularLocation>
        <location evidence="4">Plastid</location>
        <location evidence="4">Chloroplast</location>
    </subcellularLocation>
</comment>
<dbReference type="GO" id="GO:1990904">
    <property type="term" value="C:ribonucleoprotein complex"/>
    <property type="evidence" value="ECO:0007669"/>
    <property type="project" value="UniProtKB-KW"/>
</dbReference>
<evidence type="ECO:0000313" key="6">
    <source>
        <dbReference type="EMBL" id="QMX77393.1"/>
    </source>
</evidence>
<organism evidence="6">
    <name type="scientific">Cyanidiococcus yangmingshanensis</name>
    <dbReference type="NCBI Taxonomy" id="2690220"/>
    <lineage>
        <taxon>Eukaryota</taxon>
        <taxon>Rhodophyta</taxon>
        <taxon>Bangiophyceae</taxon>
        <taxon>Cyanidiales</taxon>
        <taxon>Cyanidiaceae</taxon>
        <taxon>Cyanidiococcus</taxon>
    </lineage>
</organism>
<dbReference type="GO" id="GO:0009507">
    <property type="term" value="C:chloroplast"/>
    <property type="evidence" value="ECO:0007669"/>
    <property type="project" value="UniProtKB-SubCell"/>
</dbReference>
<keyword evidence="6" id="KW-0150">Chloroplast</keyword>
<dbReference type="RefSeq" id="YP_009968292.1">
    <property type="nucleotide sequence ID" value="NC_051883.1"/>
</dbReference>
<dbReference type="HAMAP" id="MF_01302_B">
    <property type="entry name" value="Ribosomal_uS8_B"/>
    <property type="match status" value="1"/>
</dbReference>
<dbReference type="NCBIfam" id="NF001109">
    <property type="entry name" value="PRK00136.1"/>
    <property type="match status" value="1"/>
</dbReference>
<dbReference type="GO" id="GO:0019843">
    <property type="term" value="F:rRNA binding"/>
    <property type="evidence" value="ECO:0007669"/>
    <property type="project" value="UniProtKB-UniRule"/>
</dbReference>
<evidence type="ECO:0000256" key="1">
    <source>
        <dbReference type="ARBA" id="ARBA00006471"/>
    </source>
</evidence>
<keyword evidence="3 4" id="KW-0687">Ribonucleoprotein</keyword>
<dbReference type="SUPFAM" id="SSF56047">
    <property type="entry name" value="Ribosomal protein S8"/>
    <property type="match status" value="1"/>
</dbReference>
<gene>
    <name evidence="4 6" type="primary">rps8</name>
</gene>
<evidence type="ECO:0000256" key="2">
    <source>
        <dbReference type="ARBA" id="ARBA00022980"/>
    </source>
</evidence>